<dbReference type="Gene3D" id="1.10.150.130">
    <property type="match status" value="1"/>
</dbReference>
<dbReference type="InterPro" id="IPR044068">
    <property type="entry name" value="CB"/>
</dbReference>
<gene>
    <name evidence="8" type="primary">int</name>
    <name evidence="8" type="ORF">GCM10011358_30620</name>
</gene>
<accession>A0ABQ1QUY4</accession>
<evidence type="ECO:0000256" key="2">
    <source>
        <dbReference type="ARBA" id="ARBA00022908"/>
    </source>
</evidence>
<evidence type="ECO:0000256" key="3">
    <source>
        <dbReference type="ARBA" id="ARBA00023125"/>
    </source>
</evidence>
<dbReference type="InterPro" id="IPR053876">
    <property type="entry name" value="Phage_int_M"/>
</dbReference>
<dbReference type="PROSITE" id="PS51898">
    <property type="entry name" value="TYR_RECOMBINASE"/>
    <property type="match status" value="1"/>
</dbReference>
<keyword evidence="4" id="KW-0233">DNA recombination</keyword>
<dbReference type="Pfam" id="PF13356">
    <property type="entry name" value="Arm-DNA-bind_3"/>
    <property type="match status" value="1"/>
</dbReference>
<comment type="similarity">
    <text evidence="1">Belongs to the 'phage' integrase family.</text>
</comment>
<dbReference type="Gene3D" id="1.10.443.10">
    <property type="entry name" value="Intergrase catalytic core"/>
    <property type="match status" value="1"/>
</dbReference>
<name>A0ABQ1QUY4_9RHOB</name>
<dbReference type="InterPro" id="IPR025166">
    <property type="entry name" value="Integrase_DNA_bind_dom"/>
</dbReference>
<dbReference type="Pfam" id="PF22022">
    <property type="entry name" value="Phage_int_M"/>
    <property type="match status" value="1"/>
</dbReference>
<dbReference type="InterPro" id="IPR010998">
    <property type="entry name" value="Integrase_recombinase_N"/>
</dbReference>
<comment type="caution">
    <text evidence="8">The sequence shown here is derived from an EMBL/GenBank/DDBJ whole genome shotgun (WGS) entry which is preliminary data.</text>
</comment>
<reference evidence="9" key="1">
    <citation type="journal article" date="2019" name="Int. J. Syst. Evol. Microbiol.">
        <title>The Global Catalogue of Microorganisms (GCM) 10K type strain sequencing project: providing services to taxonomists for standard genome sequencing and annotation.</title>
        <authorList>
            <consortium name="The Broad Institute Genomics Platform"/>
            <consortium name="The Broad Institute Genome Sequencing Center for Infectious Disease"/>
            <person name="Wu L."/>
            <person name="Ma J."/>
        </authorList>
    </citation>
    <scope>NUCLEOTIDE SEQUENCE [LARGE SCALE GENOMIC DNA]</scope>
    <source>
        <strain evidence="9">CGMCC 1.12922</strain>
    </source>
</reference>
<dbReference type="EMBL" id="BMGI01000005">
    <property type="protein sequence ID" value="GGD44734.1"/>
    <property type="molecule type" value="Genomic_DNA"/>
</dbReference>
<dbReference type="Gene3D" id="3.30.160.390">
    <property type="entry name" value="Integrase, DNA-binding domain"/>
    <property type="match status" value="1"/>
</dbReference>
<sequence>MAKTLHRLTVKQIEAAVPGKALNDGGGLYYRASKRGGGRWVFRFSLPGQSQREMGLGPFPAIPLALAREKAADARKQVALGVDPIAAAHEAAEQARATVAAEANIMTFGDYADTFVEWKIRSAGFTNPKHIYQWRQTFKEYAAPLRPLRLDAITRKDVLAVLAPIWDTKHETAKRVRGRLEQLFDHAAQNDAFEGENPARWKLLNATLSKPRKLTEGHQPAMPWRQVPDFIARLRDRDAAGALALEFLILSASRSGEVREATWGEIDLDGKTWTIPANRMKTRRDTKRRDHIVPLSARMIELLEAARALAEIDNPAQEGPRPDQFVFPGAKAGRPLSDMTLRAVMRRLGVEDSVPHGFRSAFRDWAGSRHDVPRELAEEALAHVLGDVESAYRREQSVERRRVVMEAWAAHCDGEAPAEGGDIVQFGRAS</sequence>
<feature type="domain" description="Tyr recombinase" evidence="6">
    <location>
        <begin position="209"/>
        <end position="406"/>
    </location>
</feature>
<evidence type="ECO:0000313" key="9">
    <source>
        <dbReference type="Proteomes" id="UP000617355"/>
    </source>
</evidence>
<dbReference type="InterPro" id="IPR011010">
    <property type="entry name" value="DNA_brk_join_enz"/>
</dbReference>
<evidence type="ECO:0000259" key="6">
    <source>
        <dbReference type="PROSITE" id="PS51898"/>
    </source>
</evidence>
<feature type="domain" description="Core-binding (CB)" evidence="7">
    <location>
        <begin position="106"/>
        <end position="188"/>
    </location>
</feature>
<dbReference type="SUPFAM" id="SSF56349">
    <property type="entry name" value="DNA breaking-rejoining enzymes"/>
    <property type="match status" value="1"/>
</dbReference>
<dbReference type="InterPro" id="IPR002104">
    <property type="entry name" value="Integrase_catalytic"/>
</dbReference>
<dbReference type="Pfam" id="PF00589">
    <property type="entry name" value="Phage_integrase"/>
    <property type="match status" value="1"/>
</dbReference>
<dbReference type="PANTHER" id="PTHR30629">
    <property type="entry name" value="PROPHAGE INTEGRASE"/>
    <property type="match status" value="1"/>
</dbReference>
<keyword evidence="3 5" id="KW-0238">DNA-binding</keyword>
<dbReference type="PANTHER" id="PTHR30629:SF2">
    <property type="entry name" value="PROPHAGE INTEGRASE INTS-RELATED"/>
    <property type="match status" value="1"/>
</dbReference>
<dbReference type="CDD" id="cd00801">
    <property type="entry name" value="INT_P4_C"/>
    <property type="match status" value="1"/>
</dbReference>
<dbReference type="InterPro" id="IPR050808">
    <property type="entry name" value="Phage_Integrase"/>
</dbReference>
<dbReference type="PROSITE" id="PS51900">
    <property type="entry name" value="CB"/>
    <property type="match status" value="1"/>
</dbReference>
<dbReference type="InterPro" id="IPR038488">
    <property type="entry name" value="Integrase_DNA-bd_sf"/>
</dbReference>
<evidence type="ECO:0000256" key="5">
    <source>
        <dbReference type="PROSITE-ProRule" id="PRU01248"/>
    </source>
</evidence>
<keyword evidence="9" id="KW-1185">Reference proteome</keyword>
<evidence type="ECO:0000256" key="1">
    <source>
        <dbReference type="ARBA" id="ARBA00008857"/>
    </source>
</evidence>
<dbReference type="RefSeq" id="WP_188529378.1">
    <property type="nucleotide sequence ID" value="NZ_BMGI01000005.1"/>
</dbReference>
<proteinExistence type="inferred from homology"/>
<organism evidence="8 9">
    <name type="scientific">Sinisalibacter lacisalsi</name>
    <dbReference type="NCBI Taxonomy" id="1526570"/>
    <lineage>
        <taxon>Bacteria</taxon>
        <taxon>Pseudomonadati</taxon>
        <taxon>Pseudomonadota</taxon>
        <taxon>Alphaproteobacteria</taxon>
        <taxon>Rhodobacterales</taxon>
        <taxon>Roseobacteraceae</taxon>
        <taxon>Sinisalibacter</taxon>
    </lineage>
</organism>
<keyword evidence="2" id="KW-0229">DNA integration</keyword>
<dbReference type="Proteomes" id="UP000617355">
    <property type="component" value="Unassembled WGS sequence"/>
</dbReference>
<evidence type="ECO:0000313" key="8">
    <source>
        <dbReference type="EMBL" id="GGD44734.1"/>
    </source>
</evidence>
<dbReference type="InterPro" id="IPR013762">
    <property type="entry name" value="Integrase-like_cat_sf"/>
</dbReference>
<evidence type="ECO:0000256" key="4">
    <source>
        <dbReference type="ARBA" id="ARBA00023172"/>
    </source>
</evidence>
<evidence type="ECO:0000259" key="7">
    <source>
        <dbReference type="PROSITE" id="PS51900"/>
    </source>
</evidence>
<protein>
    <submittedName>
        <fullName evidence="8">Integrase</fullName>
    </submittedName>
</protein>